<keyword evidence="1 10" id="KW-1003">Cell membrane</keyword>
<dbReference type="GO" id="GO:0019386">
    <property type="term" value="P:methanogenesis, from carbon dioxide"/>
    <property type="evidence" value="ECO:0007669"/>
    <property type="project" value="UniProtKB-UniRule"/>
</dbReference>
<comment type="pathway">
    <text evidence="10">One-carbon metabolism; methanogenesis from CO(2); methyl-coenzyme M from 5,10-methylene-5,6,7,8-tetrahydromethanopterin: step 2/2.</text>
</comment>
<keyword evidence="2 10" id="KW-0554">One-carbon metabolism</keyword>
<dbReference type="RefSeq" id="WP_154810586.1">
    <property type="nucleotide sequence ID" value="NZ_VIAQ01000019.1"/>
</dbReference>
<gene>
    <name evidence="10" type="primary">mtrG</name>
    <name evidence="11" type="ORF">FKV42_12225</name>
</gene>
<comment type="subunit">
    <text evidence="10">The complex is composed of 8 subunits; MtrA, MtrB, MtrC, MtrD, MtrE, MtrF, MtrG and MtrH.</text>
</comment>
<dbReference type="OrthoDB" id="147532at2157"/>
<evidence type="ECO:0000256" key="6">
    <source>
        <dbReference type="ARBA" id="ARBA00022967"/>
    </source>
</evidence>
<evidence type="ECO:0000256" key="10">
    <source>
        <dbReference type="HAMAP-Rule" id="MF_01500"/>
    </source>
</evidence>
<evidence type="ECO:0000313" key="11">
    <source>
        <dbReference type="EMBL" id="TQD23960.1"/>
    </source>
</evidence>
<name>A0A7Z8P4C1_9EURY</name>
<keyword evidence="6 10" id="KW-1278">Translocase</keyword>
<dbReference type="GO" id="GO:0006730">
    <property type="term" value="P:one-carbon metabolic process"/>
    <property type="evidence" value="ECO:0007669"/>
    <property type="project" value="UniProtKB-UniRule"/>
</dbReference>
<keyword evidence="3 10" id="KW-0489">Methyltransferase</keyword>
<evidence type="ECO:0000256" key="1">
    <source>
        <dbReference type="ARBA" id="ARBA00022475"/>
    </source>
</evidence>
<comment type="catalytic activity">
    <reaction evidence="10">
        <text>5-methyl-5,6,7,8-tetrahydromethanopterin + coenzyme M + 2 Na(+)(in) = 5,6,7,8-tetrahydromethanopterin + methyl-coenzyme M + 2 Na(+)(out)</text>
        <dbReference type="Rhea" id="RHEA:53492"/>
        <dbReference type="ChEBI" id="CHEBI:29101"/>
        <dbReference type="ChEBI" id="CHEBI:58103"/>
        <dbReference type="ChEBI" id="CHEBI:58116"/>
        <dbReference type="ChEBI" id="CHEBI:58286"/>
        <dbReference type="ChEBI" id="CHEBI:58319"/>
        <dbReference type="EC" id="7.2.1.4"/>
    </reaction>
</comment>
<organism evidence="11 12">
    <name type="scientific">Methanolobus vulcani</name>
    <dbReference type="NCBI Taxonomy" id="38026"/>
    <lineage>
        <taxon>Archaea</taxon>
        <taxon>Methanobacteriati</taxon>
        <taxon>Methanobacteriota</taxon>
        <taxon>Stenosarchaea group</taxon>
        <taxon>Methanomicrobia</taxon>
        <taxon>Methanosarcinales</taxon>
        <taxon>Methanosarcinaceae</taxon>
        <taxon>Methanolobus</taxon>
    </lineage>
</organism>
<comment type="caution">
    <text evidence="11">The sequence shown here is derived from an EMBL/GenBank/DDBJ whole genome shotgun (WGS) entry which is preliminary data.</text>
</comment>
<dbReference type="NCBIfam" id="TIGR01149">
    <property type="entry name" value="mtrG"/>
    <property type="match status" value="1"/>
</dbReference>
<dbReference type="InterPro" id="IPR005866">
    <property type="entry name" value="THM_MeTrfase_su_G"/>
</dbReference>
<dbReference type="UniPathway" id="UPA00640">
    <property type="reaction ID" value="UER00698"/>
</dbReference>
<keyword evidence="4 10" id="KW-0808">Transferase</keyword>
<dbReference type="PIRSF" id="PIRSF006500">
    <property type="entry name" value="MtrG"/>
    <property type="match status" value="1"/>
</dbReference>
<dbReference type="AlphaFoldDB" id="A0A7Z8P4C1"/>
<evidence type="ECO:0000313" key="12">
    <source>
        <dbReference type="Proteomes" id="UP000319335"/>
    </source>
</evidence>
<comment type="function">
    <text evidence="10">Part of a complex that catalyzes the formation of methyl-coenzyme M and tetrahydromethanopterin from coenzyme M and methyl-tetrahydromethanopterin. This is an energy-conserving, sodium-ion translocating step.</text>
</comment>
<evidence type="ECO:0000256" key="5">
    <source>
        <dbReference type="ARBA" id="ARBA00022692"/>
    </source>
</evidence>
<evidence type="ECO:0000256" key="2">
    <source>
        <dbReference type="ARBA" id="ARBA00022563"/>
    </source>
</evidence>
<keyword evidence="7 10" id="KW-1133">Transmembrane helix</keyword>
<dbReference type="HAMAP" id="MF_01500">
    <property type="entry name" value="MtrG"/>
    <property type="match status" value="1"/>
</dbReference>
<evidence type="ECO:0000256" key="7">
    <source>
        <dbReference type="ARBA" id="ARBA00022989"/>
    </source>
</evidence>
<evidence type="ECO:0000256" key="4">
    <source>
        <dbReference type="ARBA" id="ARBA00022679"/>
    </source>
</evidence>
<keyword evidence="12" id="KW-1185">Reference proteome</keyword>
<dbReference type="Pfam" id="PF04210">
    <property type="entry name" value="MtrG"/>
    <property type="match status" value="1"/>
</dbReference>
<comment type="subcellular location">
    <subcellularLocation>
        <location evidence="10">Cell membrane</location>
        <topology evidence="10">Single-pass membrane protein</topology>
    </subcellularLocation>
</comment>
<comment type="similarity">
    <text evidence="10">Belongs to the MtrG family.</text>
</comment>
<proteinExistence type="inferred from homology"/>
<dbReference type="Proteomes" id="UP000319335">
    <property type="component" value="Unassembled WGS sequence"/>
</dbReference>
<accession>A0A7Z8P4C1</accession>
<dbReference type="EC" id="7.2.1.4" evidence="10"/>
<sequence>MTEDRSDRVPSVVTNPEDFQEVLEKLNMIDEKIEFVNSEVAQRIGKKVGRDIGILYGAVVGIIMFLLYVLFLAPMLGI</sequence>
<evidence type="ECO:0000256" key="8">
    <source>
        <dbReference type="ARBA" id="ARBA00022994"/>
    </source>
</evidence>
<keyword evidence="9 10" id="KW-0472">Membrane</keyword>
<dbReference type="EMBL" id="VIAQ01000019">
    <property type="protein sequence ID" value="TQD23960.1"/>
    <property type="molecule type" value="Genomic_DNA"/>
</dbReference>
<dbReference type="GO" id="GO:0032259">
    <property type="term" value="P:methylation"/>
    <property type="evidence" value="ECO:0007669"/>
    <property type="project" value="UniProtKB-KW"/>
</dbReference>
<keyword evidence="5 10" id="KW-0812">Transmembrane</keyword>
<reference evidence="11 12" key="1">
    <citation type="submission" date="2019-06" db="EMBL/GenBank/DDBJ databases">
        <title>Draft genome sequence of Methanolobus vulcani B1d.</title>
        <authorList>
            <person name="Creighbaum A.J."/>
            <person name="Ticak T."/>
            <person name="Hariraju D."/>
            <person name="Arivett B.A."/>
            <person name="Ferguson D.J.Jr."/>
        </authorList>
    </citation>
    <scope>NUCLEOTIDE SEQUENCE [LARGE SCALE GENOMIC DNA]</scope>
    <source>
        <strain evidence="11 12">B1d</strain>
    </source>
</reference>
<dbReference type="GO" id="GO:0030269">
    <property type="term" value="F:tetrahydromethanopterin S-methyltransferase activity"/>
    <property type="evidence" value="ECO:0007669"/>
    <property type="project" value="UniProtKB-UniRule"/>
</dbReference>
<feature type="transmembrane region" description="Helical" evidence="10">
    <location>
        <begin position="53"/>
        <end position="76"/>
    </location>
</feature>
<evidence type="ECO:0000256" key="9">
    <source>
        <dbReference type="ARBA" id="ARBA00023136"/>
    </source>
</evidence>
<keyword evidence="8 10" id="KW-0484">Methanogenesis</keyword>
<dbReference type="GO" id="GO:0005886">
    <property type="term" value="C:plasma membrane"/>
    <property type="evidence" value="ECO:0007669"/>
    <property type="project" value="UniProtKB-SubCell"/>
</dbReference>
<protein>
    <recommendedName>
        <fullName evidence="10">Tetrahydromethanopterin S-methyltransferase subunit G</fullName>
        <ecNumber evidence="10">7.2.1.4</ecNumber>
    </recommendedName>
    <alternativeName>
        <fullName evidence="10">N5-methyltetrahydromethanopterin--coenzyme M methyltransferase subunit G</fullName>
    </alternativeName>
</protein>
<evidence type="ECO:0000256" key="3">
    <source>
        <dbReference type="ARBA" id="ARBA00022603"/>
    </source>
</evidence>